<proteinExistence type="predicted"/>
<keyword evidence="2" id="KW-1185">Reference proteome</keyword>
<sequence>MVKLSSGQYVIGFDNGYQFGKTAQSLFDNGVYAMGTVEPTVKEHSLKYGRKYYKVGEGRAAITEDKVSDENARLLTMVAIAKELGAEGIQKAEVILAVGLPFSDYGREKKALLEYYGQKPALKYEYEGIRYDVAVSRIFVFPQCYSAIAPRLANMKGDYLVVDIGSKTTDVLLLKNGMPVERRSITVERAMVKWMKQIQGKLQIQYGKNVPESEILKVVLKKDSFLPRNQVNHVRETLRELIHGLELELMEREFDLQYTNVIYVGGGAVAVKNFSEPRTNVAFDTDIHANARGYEFLAMQMLRKTGAA</sequence>
<evidence type="ECO:0000313" key="1">
    <source>
        <dbReference type="EMBL" id="TGX96337.1"/>
    </source>
</evidence>
<evidence type="ECO:0000313" key="2">
    <source>
        <dbReference type="Proteomes" id="UP000307720"/>
    </source>
</evidence>
<dbReference type="Proteomes" id="UP000307720">
    <property type="component" value="Unassembled WGS sequence"/>
</dbReference>
<comment type="caution">
    <text evidence="1">The sequence shown here is derived from an EMBL/GenBank/DDBJ whole genome shotgun (WGS) entry which is preliminary data.</text>
</comment>
<organism evidence="1 2">
    <name type="scientific">Hominisplanchenecus murintestinalis</name>
    <dbReference type="NCBI Taxonomy" id="2941517"/>
    <lineage>
        <taxon>Bacteria</taxon>
        <taxon>Bacillati</taxon>
        <taxon>Bacillota</taxon>
        <taxon>Clostridia</taxon>
        <taxon>Lachnospirales</taxon>
        <taxon>Lachnospiraceae</taxon>
        <taxon>Hominisplanchenecus</taxon>
    </lineage>
</organism>
<gene>
    <name evidence="1" type="ORF">E5357_16480</name>
</gene>
<protein>
    <submittedName>
        <fullName evidence="1">ParM/StbA family protein</fullName>
    </submittedName>
</protein>
<dbReference type="EMBL" id="SRZB01000068">
    <property type="protein sequence ID" value="TGX96337.1"/>
    <property type="molecule type" value="Genomic_DNA"/>
</dbReference>
<accession>A0AC61QV54</accession>
<name>A0AC61QV54_9FIRM</name>
<reference evidence="1" key="1">
    <citation type="submission" date="2019-04" db="EMBL/GenBank/DDBJ databases">
        <title>Microbes associate with the intestines of laboratory mice.</title>
        <authorList>
            <person name="Navarre W."/>
            <person name="Wong E."/>
            <person name="Huang K."/>
            <person name="Tropini C."/>
            <person name="Ng K."/>
            <person name="Yu B."/>
        </authorList>
    </citation>
    <scope>NUCLEOTIDE SEQUENCE</scope>
    <source>
        <strain evidence="1">NM72_1-8</strain>
    </source>
</reference>